<reference evidence="2 3" key="1">
    <citation type="journal article" date="2019" name="Nat. Ecol. Evol.">
        <title>Megaphylogeny resolves global patterns of mushroom evolution.</title>
        <authorList>
            <person name="Varga T."/>
            <person name="Krizsan K."/>
            <person name="Foldi C."/>
            <person name="Dima B."/>
            <person name="Sanchez-Garcia M."/>
            <person name="Sanchez-Ramirez S."/>
            <person name="Szollosi G.J."/>
            <person name="Szarkandi J.G."/>
            <person name="Papp V."/>
            <person name="Albert L."/>
            <person name="Andreopoulos W."/>
            <person name="Angelini C."/>
            <person name="Antonin V."/>
            <person name="Barry K.W."/>
            <person name="Bougher N.L."/>
            <person name="Buchanan P."/>
            <person name="Buyck B."/>
            <person name="Bense V."/>
            <person name="Catcheside P."/>
            <person name="Chovatia M."/>
            <person name="Cooper J."/>
            <person name="Damon W."/>
            <person name="Desjardin D."/>
            <person name="Finy P."/>
            <person name="Geml J."/>
            <person name="Haridas S."/>
            <person name="Hughes K."/>
            <person name="Justo A."/>
            <person name="Karasinski D."/>
            <person name="Kautmanova I."/>
            <person name="Kiss B."/>
            <person name="Kocsube S."/>
            <person name="Kotiranta H."/>
            <person name="LaButti K.M."/>
            <person name="Lechner B.E."/>
            <person name="Liimatainen K."/>
            <person name="Lipzen A."/>
            <person name="Lukacs Z."/>
            <person name="Mihaltcheva S."/>
            <person name="Morgado L.N."/>
            <person name="Niskanen T."/>
            <person name="Noordeloos M.E."/>
            <person name="Ohm R.A."/>
            <person name="Ortiz-Santana B."/>
            <person name="Ovrebo C."/>
            <person name="Racz N."/>
            <person name="Riley R."/>
            <person name="Savchenko A."/>
            <person name="Shiryaev A."/>
            <person name="Soop K."/>
            <person name="Spirin V."/>
            <person name="Szebenyi C."/>
            <person name="Tomsovsky M."/>
            <person name="Tulloss R.E."/>
            <person name="Uehling J."/>
            <person name="Grigoriev I.V."/>
            <person name="Vagvolgyi C."/>
            <person name="Papp T."/>
            <person name="Martin F.M."/>
            <person name="Miettinen O."/>
            <person name="Hibbett D.S."/>
            <person name="Nagy L.G."/>
        </authorList>
    </citation>
    <scope>NUCLEOTIDE SEQUENCE [LARGE SCALE GENOMIC DNA]</scope>
    <source>
        <strain evidence="2 3">CBS 309.79</strain>
    </source>
</reference>
<keyword evidence="3" id="KW-1185">Reference proteome</keyword>
<dbReference type="STRING" id="1884261.A0A5C3QEF5"/>
<dbReference type="InterPro" id="IPR046346">
    <property type="entry name" value="Aminoacid_DH-like_N_sf"/>
</dbReference>
<dbReference type="InterPro" id="IPR036291">
    <property type="entry name" value="NAD(P)-bd_dom_sf"/>
</dbReference>
<gene>
    <name evidence="2" type="ORF">BDV98DRAFT_605116</name>
</gene>
<protein>
    <recommendedName>
        <fullName evidence="1">Shikimate dehydrogenase substrate binding N-terminal domain-containing protein</fullName>
    </recommendedName>
</protein>
<dbReference type="GO" id="GO:0004764">
    <property type="term" value="F:shikimate 3-dehydrogenase (NADP+) activity"/>
    <property type="evidence" value="ECO:0007669"/>
    <property type="project" value="InterPro"/>
</dbReference>
<dbReference type="Pfam" id="PF08501">
    <property type="entry name" value="Shikimate_dh_N"/>
    <property type="match status" value="1"/>
</dbReference>
<evidence type="ECO:0000259" key="1">
    <source>
        <dbReference type="Pfam" id="PF08501"/>
    </source>
</evidence>
<dbReference type="Gene3D" id="3.40.50.10860">
    <property type="entry name" value="Leucine Dehydrogenase, chain A, domain 1"/>
    <property type="match status" value="1"/>
</dbReference>
<sequence>MTSKNAETFRAEQSRASTPLYRLYGYPIAHSAAPAFHNFVFSALGNKTSDPKEMSQAMHPVYSLWSSSKVTEEMLEDIRQPEFGGASVTMPLKSTIIPHLDEITQESRATGAVNTIVKVYTGDHTQPKLVGTNTDILGVKNSLTQAIYSQYPSLVLHPDATFAKAPSVEVVALVIGGGATTRSACQALFLMGVEQIYLVNRDVDEANKVENELPHLKIRHLQSCAQAQSILGKESVLLPLIVGAIPCLEPQTEEEKLVYAVVKTVLSIRYRNKIAEEMLPPDEHRLPFPSKRLFLDMAYKPRWTKLLAMAEEHSCHTVTGIHAMLEQGYAQQRMWLRGDPSPTVGSDVSILGERVEHGVRQLIEAMADVVVAGVEVDRSV</sequence>
<dbReference type="PANTHER" id="PTHR21089:SF1">
    <property type="entry name" value="BIFUNCTIONAL 3-DEHYDROQUINATE DEHYDRATASE_SHIKIMATE DEHYDROGENASE, CHLOROPLASTIC"/>
    <property type="match status" value="1"/>
</dbReference>
<evidence type="ECO:0000313" key="2">
    <source>
        <dbReference type="EMBL" id="TFL00453.1"/>
    </source>
</evidence>
<name>A0A5C3QEF5_9AGAR</name>
<dbReference type="Gene3D" id="3.40.50.720">
    <property type="entry name" value="NAD(P)-binding Rossmann-like Domain"/>
    <property type="match status" value="1"/>
</dbReference>
<dbReference type="Proteomes" id="UP000305067">
    <property type="component" value="Unassembled WGS sequence"/>
</dbReference>
<dbReference type="InterPro" id="IPR022893">
    <property type="entry name" value="Shikimate_DH_fam"/>
</dbReference>
<dbReference type="SUPFAM" id="SSF53223">
    <property type="entry name" value="Aminoacid dehydrogenase-like, N-terminal domain"/>
    <property type="match status" value="1"/>
</dbReference>
<dbReference type="InterPro" id="IPR013708">
    <property type="entry name" value="Shikimate_DH-bd_N"/>
</dbReference>
<dbReference type="EMBL" id="ML178828">
    <property type="protein sequence ID" value="TFL00453.1"/>
    <property type="molecule type" value="Genomic_DNA"/>
</dbReference>
<dbReference type="GO" id="GO:0009423">
    <property type="term" value="P:chorismate biosynthetic process"/>
    <property type="evidence" value="ECO:0007669"/>
    <property type="project" value="TreeGrafter"/>
</dbReference>
<proteinExistence type="predicted"/>
<dbReference type="PANTHER" id="PTHR21089">
    <property type="entry name" value="SHIKIMATE DEHYDROGENASE"/>
    <property type="match status" value="1"/>
</dbReference>
<dbReference type="SUPFAM" id="SSF51735">
    <property type="entry name" value="NAD(P)-binding Rossmann-fold domains"/>
    <property type="match status" value="1"/>
</dbReference>
<dbReference type="AlphaFoldDB" id="A0A5C3QEF5"/>
<organism evidence="2 3">
    <name type="scientific">Pterulicium gracile</name>
    <dbReference type="NCBI Taxonomy" id="1884261"/>
    <lineage>
        <taxon>Eukaryota</taxon>
        <taxon>Fungi</taxon>
        <taxon>Dikarya</taxon>
        <taxon>Basidiomycota</taxon>
        <taxon>Agaricomycotina</taxon>
        <taxon>Agaricomycetes</taxon>
        <taxon>Agaricomycetidae</taxon>
        <taxon>Agaricales</taxon>
        <taxon>Pleurotineae</taxon>
        <taxon>Pterulaceae</taxon>
        <taxon>Pterulicium</taxon>
    </lineage>
</organism>
<dbReference type="OrthoDB" id="204377at2759"/>
<feature type="domain" description="Shikimate dehydrogenase substrate binding N-terminal" evidence="1">
    <location>
        <begin position="23"/>
        <end position="116"/>
    </location>
</feature>
<accession>A0A5C3QEF5</accession>
<dbReference type="GO" id="GO:0019632">
    <property type="term" value="P:shikimate metabolic process"/>
    <property type="evidence" value="ECO:0007669"/>
    <property type="project" value="TreeGrafter"/>
</dbReference>
<evidence type="ECO:0000313" key="3">
    <source>
        <dbReference type="Proteomes" id="UP000305067"/>
    </source>
</evidence>